<sequence>MRKLVRPPKPPRCILRAQDAGSTNWQRLRGKDRREIWVKLNEMQHRICAYCERSFAEDDSHIEHLYPRAKYEGLTFEWKNLFGSCNSQYSCGIYKDSTKNPHEVNHELLIKPDQDDPTHYFRYYKNGRISIRPHLSDTEFLEARETIQAFNLNHRTLVSWRQHHLAPLMQMEEEFILWCDLCEEHPEMELDLAAEIRLLLIEQIDTPFQSIKQHYIREHLDLLGLVSDSFIARKSGGSSQKTRKSNQKNRKKTRKKRYNRHYNNRTKLGKGSKKRKPKSNHSSRSHTQSAGSSHQK</sequence>
<dbReference type="Gene3D" id="1.10.30.50">
    <property type="match status" value="1"/>
</dbReference>
<evidence type="ECO:0000256" key="1">
    <source>
        <dbReference type="SAM" id="MobiDB-lite"/>
    </source>
</evidence>
<dbReference type="AlphaFoldDB" id="A0A9D1TTR2"/>
<proteinExistence type="predicted"/>
<dbReference type="NCBIfam" id="TIGR02646">
    <property type="entry name" value="retron system putative HNH endonuclease"/>
    <property type="match status" value="1"/>
</dbReference>
<dbReference type="InterPro" id="IPR053575">
    <property type="entry name" value="Retron_Ec78_HNH_endo"/>
</dbReference>
<reference evidence="2" key="2">
    <citation type="submission" date="2021-04" db="EMBL/GenBank/DDBJ databases">
        <authorList>
            <person name="Gilroy R."/>
        </authorList>
    </citation>
    <scope>NUCLEOTIDE SEQUENCE</scope>
    <source>
        <strain evidence="2">CHK160-9182</strain>
    </source>
</reference>
<comment type="caution">
    <text evidence="2">The sequence shown here is derived from an EMBL/GenBank/DDBJ whole genome shotgun (WGS) entry which is preliminary data.</text>
</comment>
<dbReference type="NCBIfam" id="NF041761">
    <property type="entry name" value="PtuB"/>
    <property type="match status" value="1"/>
</dbReference>
<feature type="compositionally biased region" description="Basic residues" evidence="1">
    <location>
        <begin position="241"/>
        <end position="284"/>
    </location>
</feature>
<protein>
    <submittedName>
        <fullName evidence="2">TIGR02646 family protein</fullName>
    </submittedName>
</protein>
<dbReference type="Proteomes" id="UP000823934">
    <property type="component" value="Unassembled WGS sequence"/>
</dbReference>
<accession>A0A9D1TTR2</accession>
<dbReference type="EMBL" id="DXHP01000046">
    <property type="protein sequence ID" value="HIW06077.1"/>
    <property type="molecule type" value="Genomic_DNA"/>
</dbReference>
<name>A0A9D1TTR2_9GAMM</name>
<feature type="region of interest" description="Disordered" evidence="1">
    <location>
        <begin position="234"/>
        <end position="296"/>
    </location>
</feature>
<evidence type="ECO:0000313" key="2">
    <source>
        <dbReference type="EMBL" id="HIW06077.1"/>
    </source>
</evidence>
<feature type="compositionally biased region" description="Polar residues" evidence="1">
    <location>
        <begin position="285"/>
        <end position="296"/>
    </location>
</feature>
<evidence type="ECO:0000313" key="3">
    <source>
        <dbReference type="Proteomes" id="UP000823934"/>
    </source>
</evidence>
<gene>
    <name evidence="2" type="ORF">H9889_01955</name>
</gene>
<reference evidence="2" key="1">
    <citation type="journal article" date="2021" name="PeerJ">
        <title>Extensive microbial diversity within the chicken gut microbiome revealed by metagenomics and culture.</title>
        <authorList>
            <person name="Gilroy R."/>
            <person name="Ravi A."/>
            <person name="Getino M."/>
            <person name="Pursley I."/>
            <person name="Horton D.L."/>
            <person name="Alikhan N.F."/>
            <person name="Baker D."/>
            <person name="Gharbi K."/>
            <person name="Hall N."/>
            <person name="Watson M."/>
            <person name="Adriaenssens E.M."/>
            <person name="Foster-Nyarko E."/>
            <person name="Jarju S."/>
            <person name="Secka A."/>
            <person name="Antonio M."/>
            <person name="Oren A."/>
            <person name="Chaudhuri R.R."/>
            <person name="La Ragione R."/>
            <person name="Hildebrand F."/>
            <person name="Pallen M.J."/>
        </authorList>
    </citation>
    <scope>NUCLEOTIDE SEQUENCE</scope>
    <source>
        <strain evidence="2">CHK160-9182</strain>
    </source>
</reference>
<organism evidence="2 3">
    <name type="scientific">Candidatus Ignatzschineria merdigallinarum</name>
    <dbReference type="NCBI Taxonomy" id="2838621"/>
    <lineage>
        <taxon>Bacteria</taxon>
        <taxon>Pseudomonadati</taxon>
        <taxon>Pseudomonadota</taxon>
        <taxon>Gammaproteobacteria</taxon>
        <taxon>Cardiobacteriales</taxon>
        <taxon>Ignatzschineriaceae</taxon>
        <taxon>Ignatzschineria</taxon>
    </lineage>
</organism>
<dbReference type="InterPro" id="IPR013467">
    <property type="entry name" value="HNH78-like"/>
</dbReference>